<proteinExistence type="predicted"/>
<protein>
    <submittedName>
        <fullName evidence="3">DUF2933 domain-containing protein</fullName>
    </submittedName>
</protein>
<evidence type="ECO:0000256" key="1">
    <source>
        <dbReference type="SAM" id="MobiDB-lite"/>
    </source>
</evidence>
<dbReference type="RefSeq" id="WP_151653665.1">
    <property type="nucleotide sequence ID" value="NZ_WBVX01000039.1"/>
</dbReference>
<name>A0A6L3YAH0_9HYPH</name>
<comment type="caution">
    <text evidence="3">The sequence shown here is derived from an EMBL/GenBank/DDBJ whole genome shotgun (WGS) entry which is preliminary data.</text>
</comment>
<gene>
    <name evidence="3" type="ORF">F9L08_25025</name>
</gene>
<evidence type="ECO:0000313" key="3">
    <source>
        <dbReference type="EMBL" id="KAB2677558.1"/>
    </source>
</evidence>
<keyword evidence="2" id="KW-1133">Transmembrane helix</keyword>
<feature type="transmembrane region" description="Helical" evidence="2">
    <location>
        <begin position="42"/>
        <end position="61"/>
    </location>
</feature>
<dbReference type="AlphaFoldDB" id="A0A6L3YAH0"/>
<feature type="compositionally biased region" description="Polar residues" evidence="1">
    <location>
        <begin position="73"/>
        <end position="88"/>
    </location>
</feature>
<reference evidence="3 4" key="1">
    <citation type="submission" date="2019-09" db="EMBL/GenBank/DDBJ databases">
        <title>Taxonomic organization of the family Brucellaceae based on a phylogenomic approach.</title>
        <authorList>
            <person name="Leclercq S."/>
            <person name="Cloeckaert A."/>
            <person name="Zygmunt M.S."/>
        </authorList>
    </citation>
    <scope>NUCLEOTIDE SEQUENCE [LARGE SCALE GENOMIC DNA]</scope>
    <source>
        <strain evidence="3 4">WS1830</strain>
    </source>
</reference>
<evidence type="ECO:0000256" key="2">
    <source>
        <dbReference type="SAM" id="Phobius"/>
    </source>
</evidence>
<sequence>MEPTSDRPHEHHRGWFSAANIALYGFLAIAAFYLIAEHRAHLLGWLPFLLILACPLLHVFMHRGHGGHGGHTDSGNDASKRQQPPHQH</sequence>
<dbReference type="Pfam" id="PF11666">
    <property type="entry name" value="DUF2933"/>
    <property type="match status" value="1"/>
</dbReference>
<organism evidence="3 4">
    <name type="scientific">Brucella tritici</name>
    <dbReference type="NCBI Taxonomy" id="94626"/>
    <lineage>
        <taxon>Bacteria</taxon>
        <taxon>Pseudomonadati</taxon>
        <taxon>Pseudomonadota</taxon>
        <taxon>Alphaproteobacteria</taxon>
        <taxon>Hyphomicrobiales</taxon>
        <taxon>Brucellaceae</taxon>
        <taxon>Brucella/Ochrobactrum group</taxon>
        <taxon>Brucella</taxon>
    </lineage>
</organism>
<keyword evidence="2" id="KW-0472">Membrane</keyword>
<keyword evidence="2" id="KW-0812">Transmembrane</keyword>
<accession>A0A6L3YAH0</accession>
<feature type="transmembrane region" description="Helical" evidence="2">
    <location>
        <begin position="15"/>
        <end position="36"/>
    </location>
</feature>
<dbReference type="Proteomes" id="UP000481643">
    <property type="component" value="Unassembled WGS sequence"/>
</dbReference>
<dbReference type="EMBL" id="WBVX01000039">
    <property type="protein sequence ID" value="KAB2677558.1"/>
    <property type="molecule type" value="Genomic_DNA"/>
</dbReference>
<feature type="region of interest" description="Disordered" evidence="1">
    <location>
        <begin position="67"/>
        <end position="88"/>
    </location>
</feature>
<evidence type="ECO:0000313" key="4">
    <source>
        <dbReference type="Proteomes" id="UP000481643"/>
    </source>
</evidence>
<dbReference type="InterPro" id="IPR021682">
    <property type="entry name" value="DUF2933"/>
</dbReference>